<dbReference type="EMBL" id="JACHFF010000001">
    <property type="protein sequence ID" value="MBB6423222.1"/>
    <property type="molecule type" value="Genomic_DNA"/>
</dbReference>
<keyword evidence="4" id="KW-1185">Reference proteome</keyword>
<sequence length="46" mass="5023">MVEDVAVIPTVYRSSVYPVGDNVVNYGVEIGFNEETALYNVGLAEE</sequence>
<evidence type="ECO:0000313" key="1">
    <source>
        <dbReference type="EMBL" id="CAD2081928.1"/>
    </source>
</evidence>
<organism evidence="1 3">
    <name type="scientific">Jeotgalicoccus coquinae</name>
    <dbReference type="NCBI Taxonomy" id="709509"/>
    <lineage>
        <taxon>Bacteria</taxon>
        <taxon>Bacillati</taxon>
        <taxon>Bacillota</taxon>
        <taxon>Bacilli</taxon>
        <taxon>Bacillales</taxon>
        <taxon>Staphylococcaceae</taxon>
        <taxon>Jeotgalicoccus</taxon>
    </lineage>
</organism>
<reference evidence="1 3" key="1">
    <citation type="submission" date="2020-07" db="EMBL/GenBank/DDBJ databases">
        <authorList>
            <person name="Criscuolo A."/>
        </authorList>
    </citation>
    <scope>NUCLEOTIDE SEQUENCE [LARGE SCALE GENOMIC DNA]</scope>
    <source>
        <strain evidence="1">CIP111751</strain>
    </source>
</reference>
<accession>A0A6V7RS78</accession>
<evidence type="ECO:0000313" key="2">
    <source>
        <dbReference type="EMBL" id="MBB6423222.1"/>
    </source>
</evidence>
<evidence type="ECO:0000313" key="4">
    <source>
        <dbReference type="Proteomes" id="UP000545588"/>
    </source>
</evidence>
<dbReference type="RefSeq" id="WP_229714910.1">
    <property type="nucleotide sequence ID" value="NZ_BMCO01000001.1"/>
</dbReference>
<dbReference type="EMBL" id="CAJEWA010000008">
    <property type="protein sequence ID" value="CAD2081928.1"/>
    <property type="molecule type" value="Genomic_DNA"/>
</dbReference>
<protein>
    <submittedName>
        <fullName evidence="1">Uncharacterized protein</fullName>
    </submittedName>
</protein>
<dbReference type="AlphaFoldDB" id="A0A6V7RS78"/>
<dbReference type="Proteomes" id="UP000545588">
    <property type="component" value="Unassembled WGS sequence"/>
</dbReference>
<proteinExistence type="predicted"/>
<reference evidence="2 4" key="2">
    <citation type="submission" date="2020-08" db="EMBL/GenBank/DDBJ databases">
        <title>Genomic Encyclopedia of Type Strains, Phase IV (KMG-IV): sequencing the most valuable type-strain genomes for metagenomic binning, comparative biology and taxonomic classification.</title>
        <authorList>
            <person name="Goeker M."/>
        </authorList>
    </citation>
    <scope>NUCLEOTIDE SEQUENCE [LARGE SCALE GENOMIC DNA]</scope>
    <source>
        <strain evidence="2 4">DSM 22419</strain>
    </source>
</reference>
<evidence type="ECO:0000313" key="3">
    <source>
        <dbReference type="Proteomes" id="UP000534001"/>
    </source>
</evidence>
<name>A0A6V7RS78_9STAP</name>
<comment type="caution">
    <text evidence="1">The sequence shown here is derived from an EMBL/GenBank/DDBJ whole genome shotgun (WGS) entry which is preliminary data.</text>
</comment>
<gene>
    <name evidence="2" type="ORF">HNR41_001148</name>
    <name evidence="1" type="ORF">JEOCOQ751_02235</name>
</gene>
<dbReference type="Proteomes" id="UP000534001">
    <property type="component" value="Unassembled WGS sequence"/>
</dbReference>